<accession>A0A5J4L1G6</accession>
<gene>
    <name evidence="2" type="ORF">A45J_1813</name>
</gene>
<protein>
    <submittedName>
        <fullName evidence="2">Uncharacterized protein</fullName>
    </submittedName>
</protein>
<dbReference type="AlphaFoldDB" id="A0A5J4L1G6"/>
<feature type="transmembrane region" description="Helical" evidence="1">
    <location>
        <begin position="32"/>
        <end position="51"/>
    </location>
</feature>
<reference evidence="2" key="1">
    <citation type="submission" date="2019-10" db="EMBL/GenBank/DDBJ databases">
        <title>Metagenomic sequencing of thiosulfate-disproportionating enrichment culture.</title>
        <authorList>
            <person name="Umezawa K."/>
            <person name="Kojima H."/>
            <person name="Fukui M."/>
        </authorList>
    </citation>
    <scope>NUCLEOTIDE SEQUENCE</scope>
    <source>
        <strain evidence="2">45J</strain>
    </source>
</reference>
<organism evidence="2">
    <name type="scientific">hot springs metagenome</name>
    <dbReference type="NCBI Taxonomy" id="433727"/>
    <lineage>
        <taxon>unclassified sequences</taxon>
        <taxon>metagenomes</taxon>
        <taxon>ecological metagenomes</taxon>
    </lineage>
</organism>
<comment type="caution">
    <text evidence="2">The sequence shown here is derived from an EMBL/GenBank/DDBJ whole genome shotgun (WGS) entry which is preliminary data.</text>
</comment>
<name>A0A5J4L1G6_9ZZZZ</name>
<evidence type="ECO:0000313" key="2">
    <source>
        <dbReference type="EMBL" id="GER94055.1"/>
    </source>
</evidence>
<evidence type="ECO:0000256" key="1">
    <source>
        <dbReference type="SAM" id="Phobius"/>
    </source>
</evidence>
<keyword evidence="1" id="KW-0472">Membrane</keyword>
<keyword evidence="1" id="KW-1133">Transmembrane helix</keyword>
<proteinExistence type="predicted"/>
<keyword evidence="1" id="KW-0812">Transmembrane</keyword>
<feature type="transmembrane region" description="Helical" evidence="1">
    <location>
        <begin position="9"/>
        <end position="26"/>
    </location>
</feature>
<dbReference type="EMBL" id="BLAB01000001">
    <property type="protein sequence ID" value="GER94055.1"/>
    <property type="molecule type" value="Genomic_DNA"/>
</dbReference>
<sequence>MKDFIAEGIKDLSIGLIVGAVIALLIEHKAIIGASIVFLAGIIVGDIALAVKMKER</sequence>